<dbReference type="Proteomes" id="UP000698924">
    <property type="component" value="Unassembled WGS sequence"/>
</dbReference>
<protein>
    <submittedName>
        <fullName evidence="1">Uncharacterized protein</fullName>
    </submittedName>
</protein>
<dbReference type="AlphaFoldDB" id="A0AA40ZRP2"/>
<organism evidence="1 2">
    <name type="scientific">Caecibacteroides pullorum</name>
    <dbReference type="NCBI Taxonomy" id="2725562"/>
    <lineage>
        <taxon>Bacteria</taxon>
        <taxon>Pseudomonadati</taxon>
        <taxon>Bacteroidota</taxon>
        <taxon>Bacteroidia</taxon>
        <taxon>Bacteroidales</taxon>
        <taxon>Bacteroidaceae</taxon>
        <taxon>Caecibacteroides</taxon>
    </lineage>
</organism>
<comment type="caution">
    <text evidence="1">The sequence shown here is derived from an EMBL/GenBank/DDBJ whole genome shotgun (WGS) entry which is preliminary data.</text>
</comment>
<proteinExistence type="predicted"/>
<keyword evidence="2" id="KW-1185">Reference proteome</keyword>
<sequence>MITFEEFAEAYAAAVPKILAKMKYLERIGRDPFDENKPLPKWWHKVNNMKERRKQNRSNKIPF</sequence>
<evidence type="ECO:0000313" key="2">
    <source>
        <dbReference type="Proteomes" id="UP000698924"/>
    </source>
</evidence>
<name>A0AA40ZRP2_9BACT</name>
<dbReference type="EMBL" id="JACJMO010000002">
    <property type="protein sequence ID" value="MBM6856544.1"/>
    <property type="molecule type" value="Genomic_DNA"/>
</dbReference>
<evidence type="ECO:0000313" key="1">
    <source>
        <dbReference type="EMBL" id="MBM6856544.1"/>
    </source>
</evidence>
<accession>A0AA40ZRP2</accession>
<gene>
    <name evidence="1" type="ORF">H6D15_02810</name>
</gene>
<dbReference type="RefSeq" id="WP_204971029.1">
    <property type="nucleotide sequence ID" value="NZ_JAAZTS010000002.1"/>
</dbReference>
<reference evidence="1 2" key="1">
    <citation type="journal article" date="2021" name="Sci. Rep.">
        <title>The distribution of antibiotic resistance genes in chicken gut microbiota commensals.</title>
        <authorList>
            <person name="Juricova H."/>
            <person name="Matiasovicova J."/>
            <person name="Kubasova T."/>
            <person name="Cejkova D."/>
            <person name="Rychlik I."/>
        </authorList>
    </citation>
    <scope>NUCLEOTIDE SEQUENCE [LARGE SCALE GENOMIC DNA]</scope>
    <source>
        <strain evidence="1 2">An421</strain>
    </source>
</reference>